<reference evidence="9 10" key="1">
    <citation type="submission" date="2016-10" db="EMBL/GenBank/DDBJ databases">
        <authorList>
            <person name="de Groot N.N."/>
        </authorList>
    </citation>
    <scope>NUCLEOTIDE SEQUENCE [LARGE SCALE GENOMIC DNA]</scope>
    <source>
        <strain evidence="9 10">DSM 43941</strain>
    </source>
</reference>
<dbReference type="GO" id="GO:0016020">
    <property type="term" value="C:membrane"/>
    <property type="evidence" value="ECO:0007669"/>
    <property type="project" value="UniProtKB-SubCell"/>
</dbReference>
<feature type="transmembrane region" description="Helical" evidence="8">
    <location>
        <begin position="48"/>
        <end position="67"/>
    </location>
</feature>
<comment type="subcellular location">
    <subcellularLocation>
        <location evidence="1">Membrane</location>
        <topology evidence="1">Multi-pass membrane protein</topology>
    </subcellularLocation>
</comment>
<dbReference type="Proteomes" id="UP000198688">
    <property type="component" value="Chromosome I"/>
</dbReference>
<dbReference type="STRING" id="113562.SAMN04489716_1580"/>
<feature type="transmembrane region" description="Helical" evidence="8">
    <location>
        <begin position="435"/>
        <end position="453"/>
    </location>
</feature>
<feature type="transmembrane region" description="Helical" evidence="8">
    <location>
        <begin position="6"/>
        <end position="27"/>
    </location>
</feature>
<keyword evidence="5 8" id="KW-1133">Transmembrane helix</keyword>
<proteinExistence type="inferred from homology"/>
<organism evidence="9 10">
    <name type="scientific">Actinoplanes derwentensis</name>
    <dbReference type="NCBI Taxonomy" id="113562"/>
    <lineage>
        <taxon>Bacteria</taxon>
        <taxon>Bacillati</taxon>
        <taxon>Actinomycetota</taxon>
        <taxon>Actinomycetes</taxon>
        <taxon>Micromonosporales</taxon>
        <taxon>Micromonosporaceae</taxon>
        <taxon>Actinoplanes</taxon>
    </lineage>
</organism>
<feature type="transmembrane region" description="Helical" evidence="8">
    <location>
        <begin position="400"/>
        <end position="423"/>
    </location>
</feature>
<sequence length="465" mass="49016">MHVLTYLRLTGLAGSLMLVTSGWLGGAHPHADLASNPVSIARGPYGPAILLLWLIGTGLQAWAWWSARDRTPSVRWAMVTALLWMLPFLFVPPMGSRDVYSYVCQGEMFLHGIDPYRFGVSELPCTWLDTVSPIWQHTPTPYGPLSILIAAAVVTLGGGLTGAIVVFRLVTLAGILAVAAGLPALARRCGVDPQRAIWLALAGPLLGAHMLAAPHNDAIMLGLAVLAFFVLVRVGRHPLVVLGAGALLGLAVAVKATAGVLIPFAVLLAARPFLQSAALIGAGSLGAFGAVTAVSGLGLGWIPAMRVGDGLIQFTSLPTAVGMTITYTGRLFAPDFDAVPAARNVALVVLIATLVFLWFRALRGPDRPRAALHHAALALAAFVALVPVFHAWYILWPLTLLAATTVRTRLVMLLTIAAAFLVLPDGGGLSRFLKFPGAPLVVIALIVLVTVQARRRRVAVEPVPS</sequence>
<evidence type="ECO:0000313" key="10">
    <source>
        <dbReference type="Proteomes" id="UP000198688"/>
    </source>
</evidence>
<evidence type="ECO:0000256" key="7">
    <source>
        <dbReference type="ARBA" id="ARBA00043987"/>
    </source>
</evidence>
<dbReference type="GO" id="GO:0016757">
    <property type="term" value="F:glycosyltransferase activity"/>
    <property type="evidence" value="ECO:0007669"/>
    <property type="project" value="UniProtKB-KW"/>
</dbReference>
<evidence type="ECO:0000256" key="3">
    <source>
        <dbReference type="ARBA" id="ARBA00022679"/>
    </source>
</evidence>
<keyword evidence="2 9" id="KW-0328">Glycosyltransferase</keyword>
<gene>
    <name evidence="9" type="ORF">SAMN04489716_1580</name>
</gene>
<feature type="transmembrane region" description="Helical" evidence="8">
    <location>
        <begin position="276"/>
        <end position="299"/>
    </location>
</feature>
<keyword evidence="4 8" id="KW-0812">Transmembrane</keyword>
<keyword evidence="6 8" id="KW-0472">Membrane</keyword>
<feature type="transmembrane region" description="Helical" evidence="8">
    <location>
        <begin position="142"/>
        <end position="160"/>
    </location>
</feature>
<dbReference type="NCBIfam" id="NF038066">
    <property type="entry name" value="MptB"/>
    <property type="match status" value="1"/>
</dbReference>
<feature type="transmembrane region" description="Helical" evidence="8">
    <location>
        <begin position="218"/>
        <end position="235"/>
    </location>
</feature>
<dbReference type="AlphaFoldDB" id="A0A1H1UYT7"/>
<feature type="transmembrane region" description="Helical" evidence="8">
    <location>
        <begin position="73"/>
        <end position="91"/>
    </location>
</feature>
<feature type="transmembrane region" description="Helical" evidence="8">
    <location>
        <begin position="341"/>
        <end position="359"/>
    </location>
</feature>
<feature type="transmembrane region" description="Helical" evidence="8">
    <location>
        <begin position="371"/>
        <end position="394"/>
    </location>
</feature>
<evidence type="ECO:0000256" key="2">
    <source>
        <dbReference type="ARBA" id="ARBA00022676"/>
    </source>
</evidence>
<evidence type="ECO:0000313" key="9">
    <source>
        <dbReference type="EMBL" id="SDS77266.1"/>
    </source>
</evidence>
<feature type="transmembrane region" description="Helical" evidence="8">
    <location>
        <begin position="247"/>
        <end position="270"/>
    </location>
</feature>
<evidence type="ECO:0000256" key="5">
    <source>
        <dbReference type="ARBA" id="ARBA00022989"/>
    </source>
</evidence>
<dbReference type="EMBL" id="LT629758">
    <property type="protein sequence ID" value="SDS77266.1"/>
    <property type="molecule type" value="Genomic_DNA"/>
</dbReference>
<keyword evidence="10" id="KW-1185">Reference proteome</keyword>
<protein>
    <submittedName>
        <fullName evidence="9">Alpha-1,6-mannosyltransferase</fullName>
    </submittedName>
</protein>
<evidence type="ECO:0000256" key="4">
    <source>
        <dbReference type="ARBA" id="ARBA00022692"/>
    </source>
</evidence>
<evidence type="ECO:0000256" key="6">
    <source>
        <dbReference type="ARBA" id="ARBA00023136"/>
    </source>
</evidence>
<dbReference type="Pfam" id="PF26314">
    <property type="entry name" value="MptA_B_family"/>
    <property type="match status" value="1"/>
</dbReference>
<evidence type="ECO:0000256" key="1">
    <source>
        <dbReference type="ARBA" id="ARBA00004141"/>
    </source>
</evidence>
<feature type="transmembrane region" description="Helical" evidence="8">
    <location>
        <begin position="311"/>
        <end position="329"/>
    </location>
</feature>
<feature type="transmembrane region" description="Helical" evidence="8">
    <location>
        <begin position="196"/>
        <end position="212"/>
    </location>
</feature>
<dbReference type="InterPro" id="IPR049829">
    <property type="entry name" value="MptA/B-like"/>
</dbReference>
<name>A0A1H1UYT7_9ACTN</name>
<comment type="similarity">
    <text evidence="7">Belongs to the MptA/B family.</text>
</comment>
<feature type="transmembrane region" description="Helical" evidence="8">
    <location>
        <begin position="166"/>
        <end position="184"/>
    </location>
</feature>
<evidence type="ECO:0000256" key="8">
    <source>
        <dbReference type="SAM" id="Phobius"/>
    </source>
</evidence>
<keyword evidence="3 9" id="KW-0808">Transferase</keyword>
<accession>A0A1H1UYT7</accession>